<keyword evidence="1" id="KW-0479">Metal-binding</keyword>
<feature type="domain" description="C2H2-type" evidence="2">
    <location>
        <begin position="6"/>
        <end position="33"/>
    </location>
</feature>
<dbReference type="PROSITE" id="PS00028">
    <property type="entry name" value="ZINC_FINGER_C2H2_1"/>
    <property type="match status" value="1"/>
</dbReference>
<dbReference type="PROSITE" id="PS50157">
    <property type="entry name" value="ZINC_FINGER_C2H2_2"/>
    <property type="match status" value="1"/>
</dbReference>
<evidence type="ECO:0000313" key="3">
    <source>
        <dbReference type="EMBL" id="KAE8420794.1"/>
    </source>
</evidence>
<evidence type="ECO:0000313" key="4">
    <source>
        <dbReference type="Proteomes" id="UP000325395"/>
    </source>
</evidence>
<dbReference type="Gene3D" id="3.30.160.60">
    <property type="entry name" value="Classic Zinc Finger"/>
    <property type="match status" value="1"/>
</dbReference>
<dbReference type="EMBL" id="ML735706">
    <property type="protein sequence ID" value="KAE8420794.1"/>
    <property type="molecule type" value="Genomic_DNA"/>
</dbReference>
<name>A0ABQ6WUL3_9EURO</name>
<reference evidence="3 4" key="1">
    <citation type="submission" date="2019-04" db="EMBL/GenBank/DDBJ databases">
        <authorList>
            <consortium name="DOE Joint Genome Institute"/>
            <person name="Mondo S."/>
            <person name="Kjaerbolling I."/>
            <person name="Vesth T."/>
            <person name="Frisvad J.C."/>
            <person name="Nybo J.L."/>
            <person name="Theobald S."/>
            <person name="Kildgaard S."/>
            <person name="Isbrandt T."/>
            <person name="Kuo A."/>
            <person name="Sato A."/>
            <person name="Lyhne E.K."/>
            <person name="Kogle M.E."/>
            <person name="Wiebenga A."/>
            <person name="Kun R.S."/>
            <person name="Lubbers R.J."/>
            <person name="Makela M.R."/>
            <person name="Barry K."/>
            <person name="Chovatia M."/>
            <person name="Clum A."/>
            <person name="Daum C."/>
            <person name="Haridas S."/>
            <person name="He G."/>
            <person name="LaButti K."/>
            <person name="Lipzen A."/>
            <person name="Riley R."/>
            <person name="Salamov A."/>
            <person name="Simmons B.A."/>
            <person name="Magnuson J.K."/>
            <person name="Henrissat B."/>
            <person name="Mortensen U.H."/>
            <person name="Larsen T.O."/>
            <person name="Devries R.P."/>
            <person name="Grigoriev I.V."/>
            <person name="Machida M."/>
            <person name="Baker S.E."/>
            <person name="Andersen M.R."/>
            <person name="Cantor M.N."/>
            <person name="Hua S.X."/>
        </authorList>
    </citation>
    <scope>NUCLEOTIDE SEQUENCE [LARGE SCALE GENOMIC DNA]</scope>
    <source>
        <strain evidence="3 4">CBS 117616</strain>
    </source>
</reference>
<proteinExistence type="predicted"/>
<gene>
    <name evidence="3" type="ORF">BDV36DRAFT_281248</name>
</gene>
<protein>
    <recommendedName>
        <fullName evidence="2">C2H2-type domain-containing protein</fullName>
    </recommendedName>
</protein>
<accession>A0ABQ6WUL3</accession>
<keyword evidence="1" id="KW-0863">Zinc-finger</keyword>
<sequence length="213" mass="25409">MPWQEQVCTFCQKQYVHKTSLRDHLRCYTGHLRIPADGIHDVLKIERILDRDKGKECQYQCPVCSKIINRRFNFIEHVIYSKHDDVLNSDSQKSTWRRHQDRGGPFQFKEETVKFVLCFGKITFRKRMLTSFVYPIRQGIWLQRNPENNLLALLAVSHLAYDEARRILVFLIGIRRDNAALLQSVRWMNGPQHSENQIDLIKRYLTRTEEEHI</sequence>
<dbReference type="Proteomes" id="UP000325395">
    <property type="component" value="Unassembled WGS sequence"/>
</dbReference>
<keyword evidence="4" id="KW-1185">Reference proteome</keyword>
<keyword evidence="1" id="KW-0862">Zinc</keyword>
<dbReference type="SMART" id="SM00355">
    <property type="entry name" value="ZnF_C2H2"/>
    <property type="match status" value="2"/>
</dbReference>
<dbReference type="InterPro" id="IPR013087">
    <property type="entry name" value="Znf_C2H2_type"/>
</dbReference>
<evidence type="ECO:0000259" key="2">
    <source>
        <dbReference type="PROSITE" id="PS50157"/>
    </source>
</evidence>
<organism evidence="3 4">
    <name type="scientific">Aspergillus pseudocaelatus</name>
    <dbReference type="NCBI Taxonomy" id="1825620"/>
    <lineage>
        <taxon>Eukaryota</taxon>
        <taxon>Fungi</taxon>
        <taxon>Dikarya</taxon>
        <taxon>Ascomycota</taxon>
        <taxon>Pezizomycotina</taxon>
        <taxon>Eurotiomycetes</taxon>
        <taxon>Eurotiomycetidae</taxon>
        <taxon>Eurotiales</taxon>
        <taxon>Aspergillaceae</taxon>
        <taxon>Aspergillus</taxon>
        <taxon>Aspergillus subgen. Circumdati</taxon>
    </lineage>
</organism>
<evidence type="ECO:0000256" key="1">
    <source>
        <dbReference type="PROSITE-ProRule" id="PRU00042"/>
    </source>
</evidence>